<evidence type="ECO:0008006" key="3">
    <source>
        <dbReference type="Google" id="ProtNLM"/>
    </source>
</evidence>
<name>A0A9D1HUK6_9BACT</name>
<reference evidence="1" key="2">
    <citation type="journal article" date="2021" name="PeerJ">
        <title>Extensive microbial diversity within the chicken gut microbiome revealed by metagenomics and culture.</title>
        <authorList>
            <person name="Gilroy R."/>
            <person name="Ravi A."/>
            <person name="Getino M."/>
            <person name="Pursley I."/>
            <person name="Horton D.L."/>
            <person name="Alikhan N.F."/>
            <person name="Baker D."/>
            <person name="Gharbi K."/>
            <person name="Hall N."/>
            <person name="Watson M."/>
            <person name="Adriaenssens E.M."/>
            <person name="Foster-Nyarko E."/>
            <person name="Jarju S."/>
            <person name="Secka A."/>
            <person name="Antonio M."/>
            <person name="Oren A."/>
            <person name="Chaudhuri R.R."/>
            <person name="La Ragione R."/>
            <person name="Hildebrand F."/>
            <person name="Pallen M.J."/>
        </authorList>
    </citation>
    <scope>NUCLEOTIDE SEQUENCE</scope>
    <source>
        <strain evidence="1">CHK197-8231</strain>
    </source>
</reference>
<dbReference type="Proteomes" id="UP000824087">
    <property type="component" value="Unassembled WGS sequence"/>
</dbReference>
<evidence type="ECO:0000313" key="1">
    <source>
        <dbReference type="EMBL" id="HIU22811.1"/>
    </source>
</evidence>
<proteinExistence type="predicted"/>
<reference evidence="1" key="1">
    <citation type="submission" date="2020-10" db="EMBL/GenBank/DDBJ databases">
        <authorList>
            <person name="Gilroy R."/>
        </authorList>
    </citation>
    <scope>NUCLEOTIDE SEQUENCE</scope>
    <source>
        <strain evidence="1">CHK197-8231</strain>
    </source>
</reference>
<accession>A0A9D1HUK6</accession>
<evidence type="ECO:0000313" key="2">
    <source>
        <dbReference type="Proteomes" id="UP000824087"/>
    </source>
</evidence>
<dbReference type="AlphaFoldDB" id="A0A9D1HUK6"/>
<gene>
    <name evidence="1" type="ORF">IAD49_04450</name>
</gene>
<dbReference type="EMBL" id="DVML01000025">
    <property type="protein sequence ID" value="HIU22811.1"/>
    <property type="molecule type" value="Genomic_DNA"/>
</dbReference>
<organism evidence="1 2">
    <name type="scientific">Candidatus Fimihabitans intestinipullorum</name>
    <dbReference type="NCBI Taxonomy" id="2840820"/>
    <lineage>
        <taxon>Bacteria</taxon>
        <taxon>Bacillati</taxon>
        <taxon>Mycoplasmatota</taxon>
        <taxon>Mycoplasmatota incertae sedis</taxon>
        <taxon>Candidatus Fimihabitans</taxon>
    </lineage>
</organism>
<comment type="caution">
    <text evidence="1">The sequence shown here is derived from an EMBL/GenBank/DDBJ whole genome shotgun (WGS) entry which is preliminary data.</text>
</comment>
<protein>
    <recommendedName>
        <fullName evidence="3">DUF3679 domain-containing protein</fullName>
    </recommendedName>
</protein>
<sequence length="114" mass="13154">MKFEDKVKIYHKIFKFCFTISLVAFLTLYLSQATGYYEYEQHKTATFTSEQIKQFEKDVAEGKNIDMKKYLENSNKDYSNRMSDLGYELSSGVGNIVKSGIEGIFGALNKMVEE</sequence>